<keyword evidence="3" id="KW-1185">Reference proteome</keyword>
<reference evidence="2 3" key="1">
    <citation type="submission" date="2014-04" db="EMBL/GenBank/DDBJ databases">
        <title>Evolutionary Origins and Diversification of the Mycorrhizal Mutualists.</title>
        <authorList>
            <consortium name="DOE Joint Genome Institute"/>
            <consortium name="Mycorrhizal Genomics Consortium"/>
            <person name="Kohler A."/>
            <person name="Kuo A."/>
            <person name="Nagy L.G."/>
            <person name="Floudas D."/>
            <person name="Copeland A."/>
            <person name="Barry K.W."/>
            <person name="Cichocki N."/>
            <person name="Veneault-Fourrey C."/>
            <person name="LaButti K."/>
            <person name="Lindquist E.A."/>
            <person name="Lipzen A."/>
            <person name="Lundell T."/>
            <person name="Morin E."/>
            <person name="Murat C."/>
            <person name="Riley R."/>
            <person name="Ohm R."/>
            <person name="Sun H."/>
            <person name="Tunlid A."/>
            <person name="Henrissat B."/>
            <person name="Grigoriev I.V."/>
            <person name="Hibbett D.S."/>
            <person name="Martin F."/>
        </authorList>
    </citation>
    <scope>NUCLEOTIDE SEQUENCE [LARGE SCALE GENOMIC DNA]</scope>
    <source>
        <strain evidence="2 3">FD-317 M1</strain>
    </source>
</reference>
<evidence type="ECO:0000256" key="1">
    <source>
        <dbReference type="SAM" id="MobiDB-lite"/>
    </source>
</evidence>
<gene>
    <name evidence="2" type="ORF">GYMLUDRAFT_63876</name>
</gene>
<feature type="region of interest" description="Disordered" evidence="1">
    <location>
        <begin position="84"/>
        <end position="112"/>
    </location>
</feature>
<dbReference type="AlphaFoldDB" id="A0A0D0ARW1"/>
<accession>A0A0D0ARW1</accession>
<dbReference type="HOGENOM" id="CLU_844823_0_0_1"/>
<organism evidence="2 3">
    <name type="scientific">Collybiopsis luxurians FD-317 M1</name>
    <dbReference type="NCBI Taxonomy" id="944289"/>
    <lineage>
        <taxon>Eukaryota</taxon>
        <taxon>Fungi</taxon>
        <taxon>Dikarya</taxon>
        <taxon>Basidiomycota</taxon>
        <taxon>Agaricomycotina</taxon>
        <taxon>Agaricomycetes</taxon>
        <taxon>Agaricomycetidae</taxon>
        <taxon>Agaricales</taxon>
        <taxon>Marasmiineae</taxon>
        <taxon>Omphalotaceae</taxon>
        <taxon>Collybiopsis</taxon>
        <taxon>Collybiopsis luxurians</taxon>
    </lineage>
</organism>
<feature type="compositionally biased region" description="Low complexity" evidence="1">
    <location>
        <begin position="84"/>
        <end position="102"/>
    </location>
</feature>
<proteinExistence type="predicted"/>
<evidence type="ECO:0000313" key="2">
    <source>
        <dbReference type="EMBL" id="KIK53110.1"/>
    </source>
</evidence>
<dbReference type="Proteomes" id="UP000053593">
    <property type="component" value="Unassembled WGS sequence"/>
</dbReference>
<feature type="region of interest" description="Disordered" evidence="1">
    <location>
        <begin position="126"/>
        <end position="165"/>
    </location>
</feature>
<dbReference type="EMBL" id="KN834833">
    <property type="protein sequence ID" value="KIK53110.1"/>
    <property type="molecule type" value="Genomic_DNA"/>
</dbReference>
<protein>
    <submittedName>
        <fullName evidence="2">Uncharacterized protein</fullName>
    </submittedName>
</protein>
<name>A0A0D0ARW1_9AGAR</name>
<sequence>MDFTVVSTLNSELVICSERPGPGVSPPDTLASLTCEDKEDKYPLSISSPSAQYLQTEGLLGMGSSKTCHYSEFLAKTFRRSQSLSPADIASSSESSIRSESPNAPPSQTPKRSRFAKFLESVDFTAESSNTGRSQTSSHQSPGEQLSPHTPYPSSSNQPMETQDVMSPNTETLHLLDAVLNEHETAQTFTADSTAYRSIMEELVGKEFDSLGAPSKVVESAVFGARSLEEELRQIQTILVELSSNSEESVIQSTLSCLEHNLQDISKEASTITRPEASRTVTVVNELITQTKQLLQDWWTRYPDLSPFQVDNSASAIIIMFMEHFSYRI</sequence>
<evidence type="ECO:0000313" key="3">
    <source>
        <dbReference type="Proteomes" id="UP000053593"/>
    </source>
</evidence>